<keyword evidence="6" id="KW-0963">Cytoplasm</keyword>
<dbReference type="Pfam" id="PF01926">
    <property type="entry name" value="MMR_HSR1"/>
    <property type="match status" value="1"/>
</dbReference>
<accession>A0A1M6TBQ7</accession>
<keyword evidence="6" id="KW-0460">Magnesium</keyword>
<dbReference type="Proteomes" id="UP000184275">
    <property type="component" value="Unassembled WGS sequence"/>
</dbReference>
<dbReference type="GO" id="GO:0003924">
    <property type="term" value="F:GTPase activity"/>
    <property type="evidence" value="ECO:0007669"/>
    <property type="project" value="UniProtKB-UniRule"/>
</dbReference>
<comment type="subcellular location">
    <subcellularLocation>
        <location evidence="6">Cytoplasm</location>
    </subcellularLocation>
</comment>
<evidence type="ECO:0000259" key="9">
    <source>
        <dbReference type="Pfam" id="PF10396"/>
    </source>
</evidence>
<dbReference type="Gene3D" id="3.40.50.300">
    <property type="entry name" value="P-loop containing nucleotide triphosphate hydrolases"/>
    <property type="match status" value="1"/>
</dbReference>
<keyword evidence="2 6" id="KW-0819">tRNA processing</keyword>
<dbReference type="PANTHER" id="PTHR42714:SF2">
    <property type="entry name" value="TRNA MODIFICATION GTPASE GTPBP3, MITOCHONDRIAL"/>
    <property type="match status" value="1"/>
</dbReference>
<dbReference type="Gene3D" id="3.30.1360.120">
    <property type="entry name" value="Probable tRNA modification gtpase trme, domain 1"/>
    <property type="match status" value="1"/>
</dbReference>
<feature type="binding site" evidence="6">
    <location>
        <position position="252"/>
    </location>
    <ligand>
        <name>Mg(2+)</name>
        <dbReference type="ChEBI" id="CHEBI:18420"/>
    </ligand>
</feature>
<protein>
    <recommendedName>
        <fullName evidence="6">tRNA modification GTPase MnmE</fullName>
        <ecNumber evidence="6">3.6.-.-</ecNumber>
    </recommendedName>
</protein>
<dbReference type="GO" id="GO:0002098">
    <property type="term" value="P:tRNA wobble uridine modification"/>
    <property type="evidence" value="ECO:0007669"/>
    <property type="project" value="TreeGrafter"/>
</dbReference>
<sequence length="477" mass="52027">MRNLQDSPVKNFSYIGAKIYICIVEQTIVAPATPNGISALAAIRVSGGETVSILKQMFGCANPTPRQAVLATARHPKNGKLLDNLVYIFYKAPHSYTGEDSLELFPHGNPLIVRNLLDAMCQIPNVRIAFPGEYTKRAFFNGKMDLVQAESVADVIHSQTLAGVENAQKLLSGKFSSDIRQLAHQVKDVSALLELDVDFVEEEADPNVGGWKERFLEIRNRIQYLLSHFKNAGSLNRAPRVVLYGAPNAGKSSLLNALLKENRVLVSDVPGTTRDFIETRLALPSGEISLIDTAGIADVAQSELDRRSMEQSAAAIESADLAICLVDSATEFSEDSQKQIACARSKKHWVVFSKSDLKDAESGVGKAKGNVASAERMELSAKTGEGLDAFVQKLEKALFPQGESGEEYWITNERECAALRDADRGVERILDLLDKNPAPELLAFEMRQVTAALASIIGEISSEDILQTIFSGFCIGK</sequence>
<feature type="binding site" evidence="6">
    <location>
        <position position="269"/>
    </location>
    <ligand>
        <name>K(+)</name>
        <dbReference type="ChEBI" id="CHEBI:29103"/>
    </ligand>
</feature>
<dbReference type="SUPFAM" id="SSF116878">
    <property type="entry name" value="TrmE connector domain"/>
    <property type="match status" value="1"/>
</dbReference>
<feature type="domain" description="GTP-binding protein TrmE N-terminal" evidence="9">
    <location>
        <begin position="27"/>
        <end position="143"/>
    </location>
</feature>
<dbReference type="Gene3D" id="1.20.120.430">
    <property type="entry name" value="tRNA modification GTPase MnmE domain 2"/>
    <property type="match status" value="1"/>
</dbReference>
<dbReference type="NCBIfam" id="TIGR00450">
    <property type="entry name" value="mnmE_trmE_thdF"/>
    <property type="match status" value="1"/>
</dbReference>
<dbReference type="InterPro" id="IPR027368">
    <property type="entry name" value="MnmE_dom2"/>
</dbReference>
<evidence type="ECO:0000256" key="7">
    <source>
        <dbReference type="RuleBase" id="RU003313"/>
    </source>
</evidence>
<dbReference type="PANTHER" id="PTHR42714">
    <property type="entry name" value="TRNA MODIFICATION GTPASE GTPBP3"/>
    <property type="match status" value="1"/>
</dbReference>
<keyword evidence="4 6" id="KW-0630">Potassium</keyword>
<dbReference type="EC" id="3.6.-.-" evidence="6"/>
<dbReference type="GO" id="GO:0005829">
    <property type="term" value="C:cytosol"/>
    <property type="evidence" value="ECO:0007669"/>
    <property type="project" value="TreeGrafter"/>
</dbReference>
<dbReference type="InterPro" id="IPR025867">
    <property type="entry name" value="MnmE_helical"/>
</dbReference>
<dbReference type="Pfam" id="PF10396">
    <property type="entry name" value="TrmE_N"/>
    <property type="match status" value="1"/>
</dbReference>
<evidence type="ECO:0000256" key="5">
    <source>
        <dbReference type="ARBA" id="ARBA00023134"/>
    </source>
</evidence>
<feature type="domain" description="MnmE helical" evidence="10">
    <location>
        <begin position="146"/>
        <end position="474"/>
    </location>
</feature>
<feature type="binding site" evidence="6">
    <location>
        <position position="267"/>
    </location>
    <ligand>
        <name>K(+)</name>
        <dbReference type="ChEBI" id="CHEBI:29103"/>
    </ligand>
</feature>
<evidence type="ECO:0000256" key="6">
    <source>
        <dbReference type="HAMAP-Rule" id="MF_00379"/>
    </source>
</evidence>
<feature type="binding site" evidence="6">
    <location>
        <position position="248"/>
    </location>
    <ligand>
        <name>K(+)</name>
        <dbReference type="ChEBI" id="CHEBI:29103"/>
    </ligand>
</feature>
<organism evidence="11 12">
    <name type="scientific">Fibrobacter intestinalis</name>
    <dbReference type="NCBI Taxonomy" id="28122"/>
    <lineage>
        <taxon>Bacteria</taxon>
        <taxon>Pseudomonadati</taxon>
        <taxon>Fibrobacterota</taxon>
        <taxon>Fibrobacteria</taxon>
        <taxon>Fibrobacterales</taxon>
        <taxon>Fibrobacteraceae</taxon>
        <taxon>Fibrobacter</taxon>
    </lineage>
</organism>
<feature type="binding site" evidence="6">
    <location>
        <position position="477"/>
    </location>
    <ligand>
        <name>(6S)-5-formyl-5,6,7,8-tetrahydrofolate</name>
        <dbReference type="ChEBI" id="CHEBI:57457"/>
    </ligand>
</feature>
<feature type="domain" description="G" evidence="8">
    <location>
        <begin position="240"/>
        <end position="354"/>
    </location>
</feature>
<comment type="similarity">
    <text evidence="1 6 7">Belongs to the TRAFAC class TrmE-Era-EngA-EngB-Septin-like GTPase superfamily. TrmE GTPase family.</text>
</comment>
<dbReference type="AlphaFoldDB" id="A0A1M6TBQ7"/>
<keyword evidence="6" id="KW-0378">Hydrolase</keyword>
<feature type="binding site" evidence="6">
    <location>
        <begin position="267"/>
        <end position="273"/>
    </location>
    <ligand>
        <name>GTP</name>
        <dbReference type="ChEBI" id="CHEBI:37565"/>
    </ligand>
</feature>
<dbReference type="GO" id="GO:0030488">
    <property type="term" value="P:tRNA methylation"/>
    <property type="evidence" value="ECO:0007669"/>
    <property type="project" value="TreeGrafter"/>
</dbReference>
<evidence type="ECO:0000313" key="11">
    <source>
        <dbReference type="EMBL" id="SHK54319.1"/>
    </source>
</evidence>
<dbReference type="HAMAP" id="MF_00379">
    <property type="entry name" value="GTPase_MnmE"/>
    <property type="match status" value="1"/>
</dbReference>
<dbReference type="NCBIfam" id="TIGR00231">
    <property type="entry name" value="small_GTP"/>
    <property type="match status" value="1"/>
</dbReference>
<evidence type="ECO:0000256" key="3">
    <source>
        <dbReference type="ARBA" id="ARBA00022741"/>
    </source>
</evidence>
<dbReference type="GO" id="GO:0005525">
    <property type="term" value="F:GTP binding"/>
    <property type="evidence" value="ECO:0007669"/>
    <property type="project" value="UniProtKB-UniRule"/>
</dbReference>
<dbReference type="SUPFAM" id="SSF52540">
    <property type="entry name" value="P-loop containing nucleoside triphosphate hydrolases"/>
    <property type="match status" value="1"/>
</dbReference>
<feature type="binding site" evidence="6">
    <location>
        <position position="103"/>
    </location>
    <ligand>
        <name>(6S)-5-formyl-5,6,7,8-tetrahydrofolate</name>
        <dbReference type="ChEBI" id="CHEBI:57457"/>
    </ligand>
</feature>
<dbReference type="InterPro" id="IPR027266">
    <property type="entry name" value="TrmE/GcvT-like"/>
</dbReference>
<dbReference type="InterPro" id="IPR031168">
    <property type="entry name" value="G_TrmE"/>
</dbReference>
<keyword evidence="12" id="KW-1185">Reference proteome</keyword>
<reference evidence="12" key="1">
    <citation type="submission" date="2016-11" db="EMBL/GenBank/DDBJ databases">
        <authorList>
            <person name="Varghese N."/>
            <person name="Submissions S."/>
        </authorList>
    </citation>
    <scope>NUCLEOTIDE SEQUENCE [LARGE SCALE GENOMIC DNA]</scope>
    <source>
        <strain evidence="12">UWOS</strain>
    </source>
</reference>
<feature type="binding site" evidence="6">
    <location>
        <position position="143"/>
    </location>
    <ligand>
        <name>(6S)-5-formyl-5,6,7,8-tetrahydrofolate</name>
        <dbReference type="ChEBI" id="CHEBI:57457"/>
    </ligand>
</feature>
<feature type="binding site" evidence="6">
    <location>
        <begin position="248"/>
        <end position="253"/>
    </location>
    <ligand>
        <name>GTP</name>
        <dbReference type="ChEBI" id="CHEBI:37565"/>
    </ligand>
</feature>
<feature type="binding site" evidence="6">
    <location>
        <begin position="292"/>
        <end position="295"/>
    </location>
    <ligand>
        <name>GTP</name>
        <dbReference type="ChEBI" id="CHEBI:37565"/>
    </ligand>
</feature>
<evidence type="ECO:0000256" key="2">
    <source>
        <dbReference type="ARBA" id="ARBA00022694"/>
    </source>
</evidence>
<comment type="subunit">
    <text evidence="6">Homodimer. Heterotetramer of two MnmE and two MnmG subunits.</text>
</comment>
<dbReference type="InterPro" id="IPR006073">
    <property type="entry name" value="GTP-bd"/>
</dbReference>
<dbReference type="Pfam" id="PF12631">
    <property type="entry name" value="MnmE_helical"/>
    <property type="match status" value="1"/>
</dbReference>
<dbReference type="InterPro" id="IPR005225">
    <property type="entry name" value="Small_GTP-bd"/>
</dbReference>
<feature type="binding site" evidence="6">
    <location>
        <position position="273"/>
    </location>
    <ligand>
        <name>Mg(2+)</name>
        <dbReference type="ChEBI" id="CHEBI:18420"/>
    </ligand>
</feature>
<evidence type="ECO:0000256" key="4">
    <source>
        <dbReference type="ARBA" id="ARBA00022958"/>
    </source>
</evidence>
<comment type="caution">
    <text evidence="6">Lacks conserved residue(s) required for the propagation of feature annotation.</text>
</comment>
<proteinExistence type="inferred from homology"/>
<evidence type="ECO:0000259" key="10">
    <source>
        <dbReference type="Pfam" id="PF12631"/>
    </source>
</evidence>
<dbReference type="CDD" id="cd14858">
    <property type="entry name" value="TrmE_N"/>
    <property type="match status" value="1"/>
</dbReference>
<gene>
    <name evidence="6" type="primary">mnmE</name>
    <name evidence="6" type="synonym">trmE</name>
    <name evidence="11" type="ORF">SAMN05720469_10961</name>
</gene>
<keyword evidence="3 6" id="KW-0547">Nucleotide-binding</keyword>
<comment type="cofactor">
    <cofactor evidence="6">
        <name>K(+)</name>
        <dbReference type="ChEBI" id="CHEBI:29103"/>
    </cofactor>
    <text evidence="6">Binds 1 potassium ion per subunit.</text>
</comment>
<keyword evidence="6" id="KW-0479">Metal-binding</keyword>
<comment type="function">
    <text evidence="6">Exhibits a very high intrinsic GTPase hydrolysis rate. Involved in the addition of a carboxymethylaminomethyl (cmnm) group at the wobble position (U34) of certain tRNAs, forming tRNA-cmnm(5)s(2)U34.</text>
</comment>
<feature type="binding site" evidence="6">
    <location>
        <position position="272"/>
    </location>
    <ligand>
        <name>K(+)</name>
        <dbReference type="ChEBI" id="CHEBI:29103"/>
    </ligand>
</feature>
<name>A0A1M6TBQ7_9BACT</name>
<evidence type="ECO:0000313" key="12">
    <source>
        <dbReference type="Proteomes" id="UP000184275"/>
    </source>
</evidence>
<keyword evidence="5 6" id="KW-0342">GTP-binding</keyword>
<dbReference type="EMBL" id="FRAW01000009">
    <property type="protein sequence ID" value="SHK54319.1"/>
    <property type="molecule type" value="Genomic_DNA"/>
</dbReference>
<dbReference type="GO" id="GO:0046872">
    <property type="term" value="F:metal ion binding"/>
    <property type="evidence" value="ECO:0007669"/>
    <property type="project" value="UniProtKB-KW"/>
</dbReference>
<feature type="binding site" evidence="6">
    <location>
        <position position="44"/>
    </location>
    <ligand>
        <name>(6S)-5-formyl-5,6,7,8-tetrahydrofolate</name>
        <dbReference type="ChEBI" id="CHEBI:57457"/>
    </ligand>
</feature>
<evidence type="ECO:0000259" key="8">
    <source>
        <dbReference type="Pfam" id="PF01926"/>
    </source>
</evidence>
<dbReference type="CDD" id="cd04164">
    <property type="entry name" value="trmE"/>
    <property type="match status" value="1"/>
</dbReference>
<dbReference type="InterPro" id="IPR004520">
    <property type="entry name" value="GTPase_MnmE"/>
</dbReference>
<dbReference type="InterPro" id="IPR027417">
    <property type="entry name" value="P-loop_NTPase"/>
</dbReference>
<dbReference type="InterPro" id="IPR018948">
    <property type="entry name" value="GTP-bd_TrmE_N"/>
</dbReference>
<evidence type="ECO:0000256" key="1">
    <source>
        <dbReference type="ARBA" id="ARBA00011043"/>
    </source>
</evidence>